<dbReference type="InterPro" id="IPR014407">
    <property type="entry name" value="McrC_bac"/>
</dbReference>
<evidence type="ECO:0000313" key="1">
    <source>
        <dbReference type="EMBL" id="SET86386.1"/>
    </source>
</evidence>
<reference evidence="2" key="1">
    <citation type="submission" date="2016-10" db="EMBL/GenBank/DDBJ databases">
        <authorList>
            <person name="Varghese N."/>
            <person name="Submissions S."/>
        </authorList>
    </citation>
    <scope>NUCLEOTIDE SEQUENCE [LARGE SCALE GENOMIC DNA]</scope>
    <source>
        <strain evidence="2">NLAE-zl-G277</strain>
    </source>
</reference>
<dbReference type="PANTHER" id="PTHR38733">
    <property type="entry name" value="PROTEIN MCRC"/>
    <property type="match status" value="1"/>
</dbReference>
<accession>A0A1I0HT20</accession>
<sequence>MTDAIPIRNIYYMLAYAYHCLDQRDFSGLDAEPFDNACDLFAAILARGLSGQIRRGLERSYVPRRETLSSPRGRIDISASIKEQSLSRLRLHCRYDEYSEDIPANQVMKLTARYLYRSSQVSQRRRDDLKRLLPFLSGVRDVSPSDVRWDQVKCRPDNRPCRSLIGICRLVMEHLLLTKPDGSREIYGYMDGQPMHLLYEKFILEYYRRHFPDLSPNPETIRWNVTAGGSIHLPRMYTDLVLRGAGKTLIIDAKYYSHSMQPRRNSDSLALHSGNLYQIYAYAKNLDRNRTGSVAGLLLYARTREAVVPDDLCEIDGTVIAAKTLDLSLPFPEIAAQLDRIAQPLLDKSMVSWNTAI</sequence>
<dbReference type="Pfam" id="PF10117">
    <property type="entry name" value="McrBC"/>
    <property type="match status" value="1"/>
</dbReference>
<name>A0A1I0HT20_9FIRM</name>
<dbReference type="EMBL" id="FOIM01000017">
    <property type="protein sequence ID" value="SET86386.1"/>
    <property type="molecule type" value="Genomic_DNA"/>
</dbReference>
<dbReference type="PANTHER" id="PTHR38733:SF1">
    <property type="entry name" value="TYPE IV METHYL-DIRECTED RESTRICTION ENZYME ECOKMCRBC"/>
    <property type="match status" value="1"/>
</dbReference>
<dbReference type="RefSeq" id="WP_092365793.1">
    <property type="nucleotide sequence ID" value="NZ_DAINWJ010000060.1"/>
</dbReference>
<organism evidence="1 2">
    <name type="scientific">Enterocloster lavalensis</name>
    <dbReference type="NCBI Taxonomy" id="460384"/>
    <lineage>
        <taxon>Bacteria</taxon>
        <taxon>Bacillati</taxon>
        <taxon>Bacillota</taxon>
        <taxon>Clostridia</taxon>
        <taxon>Lachnospirales</taxon>
        <taxon>Lachnospiraceae</taxon>
        <taxon>Enterocloster</taxon>
    </lineage>
</organism>
<protein>
    <submittedName>
        <fullName evidence="1">5-methylcytosine-specific restriction enzyme subunit McrC</fullName>
    </submittedName>
</protein>
<dbReference type="STRING" id="460384.SAMN05216313_11751"/>
<dbReference type="InterPro" id="IPR019292">
    <property type="entry name" value="McrC"/>
</dbReference>
<dbReference type="AlphaFoldDB" id="A0A1I0HT20"/>
<gene>
    <name evidence="1" type="ORF">SAMN05216313_11751</name>
</gene>
<proteinExistence type="predicted"/>
<dbReference type="GO" id="GO:0009307">
    <property type="term" value="P:DNA restriction-modification system"/>
    <property type="evidence" value="ECO:0007669"/>
    <property type="project" value="InterPro"/>
</dbReference>
<keyword evidence="2" id="KW-1185">Reference proteome</keyword>
<dbReference type="Proteomes" id="UP000198508">
    <property type="component" value="Unassembled WGS sequence"/>
</dbReference>
<dbReference type="PIRSF" id="PIRSF003109">
    <property type="entry name" value="McrC"/>
    <property type="match status" value="1"/>
</dbReference>
<evidence type="ECO:0000313" key="2">
    <source>
        <dbReference type="Proteomes" id="UP000198508"/>
    </source>
</evidence>